<proteinExistence type="predicted"/>
<accession>A0A031LJU3</accession>
<sequence length="117" mass="13431">MEESKSLKKVKLAVAENRIVRLTATDSFFSIYIYLAKEGGRHKDHILGENFCDCKYFVFHSIYSATPLECYHLRALKTTLSGEKIITINTSFKNITEIITDIYAYGKSLKLRKLITT</sequence>
<protein>
    <submittedName>
        <fullName evidence="1">Metal-binding protein</fullName>
    </submittedName>
</protein>
<dbReference type="STRING" id="1160895.CM19_09405"/>
<dbReference type="RefSeq" id="WP_052349512.1">
    <property type="nucleotide sequence ID" value="NZ_JFZT01000048.1"/>
</dbReference>
<evidence type="ECO:0000313" key="2">
    <source>
        <dbReference type="Proteomes" id="UP000024332"/>
    </source>
</evidence>
<comment type="caution">
    <text evidence="1">The sequence shown here is derived from an EMBL/GenBank/DDBJ whole genome shotgun (WGS) entry which is preliminary data.</text>
</comment>
<dbReference type="AlphaFoldDB" id="A0A031LJU3"/>
<organism evidence="1 2">
    <name type="scientific">Candidatus Acidianus copahuensis</name>
    <dbReference type="NCBI Taxonomy" id="1160895"/>
    <lineage>
        <taxon>Archaea</taxon>
        <taxon>Thermoproteota</taxon>
        <taxon>Thermoprotei</taxon>
        <taxon>Sulfolobales</taxon>
        <taxon>Sulfolobaceae</taxon>
        <taxon>Acidianus</taxon>
    </lineage>
</organism>
<dbReference type="Proteomes" id="UP000024332">
    <property type="component" value="Unassembled WGS sequence"/>
</dbReference>
<gene>
    <name evidence="1" type="ORF">CM19_09405</name>
</gene>
<keyword evidence="2" id="KW-1185">Reference proteome</keyword>
<reference evidence="1 2" key="1">
    <citation type="submission" date="2014-03" db="EMBL/GenBank/DDBJ databases">
        <title>Draft genome sequence of the novel thermoacidophilic archaea Acidianus copahuensis ALE1 strain, isolated from Copahue volcanic area in Neuquen Argentina.</title>
        <authorList>
            <person name="Urbieta M.S."/>
            <person name="Rascovan N."/>
            <person name="Castro C."/>
            <person name="Revale S."/>
            <person name="Giaveno M.A."/>
            <person name="Vazquez M.P."/>
            <person name="Donati E.R."/>
        </authorList>
    </citation>
    <scope>NUCLEOTIDE SEQUENCE [LARGE SCALE GENOMIC DNA]</scope>
    <source>
        <strain evidence="1 2">ALE1</strain>
    </source>
</reference>
<dbReference type="EMBL" id="JFZT01000048">
    <property type="protein sequence ID" value="EZQ03048.1"/>
    <property type="molecule type" value="Genomic_DNA"/>
</dbReference>
<name>A0A031LJU3_9CREN</name>
<evidence type="ECO:0000313" key="1">
    <source>
        <dbReference type="EMBL" id="EZQ03048.1"/>
    </source>
</evidence>
<dbReference type="OrthoDB" id="35947at2157"/>